<dbReference type="InterPro" id="IPR003137">
    <property type="entry name" value="PA_domain"/>
</dbReference>
<dbReference type="Pfam" id="PF02128">
    <property type="entry name" value="Peptidase_M36"/>
    <property type="match status" value="1"/>
</dbReference>
<dbReference type="InterPro" id="IPR035986">
    <property type="entry name" value="PKD_dom_sf"/>
</dbReference>
<dbReference type="SMART" id="SM00089">
    <property type="entry name" value="PKD"/>
    <property type="match status" value="1"/>
</dbReference>
<name>A0A1I5TX81_HYMAR</name>
<comment type="cofactor">
    <cofactor evidence="1">
        <name>Zn(2+)</name>
        <dbReference type="ChEBI" id="CHEBI:29105"/>
    </cofactor>
</comment>
<dbReference type="SUPFAM" id="SSF52025">
    <property type="entry name" value="PA domain"/>
    <property type="match status" value="1"/>
</dbReference>
<dbReference type="PANTHER" id="PTHR33478:SF1">
    <property type="entry name" value="EXTRACELLULAR METALLOPROTEINASE MEP"/>
    <property type="match status" value="1"/>
</dbReference>
<evidence type="ECO:0000256" key="4">
    <source>
        <dbReference type="ARBA" id="ARBA00022525"/>
    </source>
</evidence>
<keyword evidence="8" id="KW-0378">Hydrolase</keyword>
<evidence type="ECO:0000256" key="11">
    <source>
        <dbReference type="ARBA" id="ARBA00023145"/>
    </source>
</evidence>
<dbReference type="InterPro" id="IPR013783">
    <property type="entry name" value="Ig-like_fold"/>
</dbReference>
<evidence type="ECO:0000256" key="9">
    <source>
        <dbReference type="ARBA" id="ARBA00022833"/>
    </source>
</evidence>
<evidence type="ECO:0000313" key="14">
    <source>
        <dbReference type="Proteomes" id="UP000199029"/>
    </source>
</evidence>
<dbReference type="EMBL" id="FOXS01000001">
    <property type="protein sequence ID" value="SFP87653.1"/>
    <property type="molecule type" value="Genomic_DNA"/>
</dbReference>
<keyword evidence="6" id="KW-0479">Metal-binding</keyword>
<dbReference type="GO" id="GO:0004222">
    <property type="term" value="F:metalloendopeptidase activity"/>
    <property type="evidence" value="ECO:0007669"/>
    <property type="project" value="InterPro"/>
</dbReference>
<dbReference type="CDD" id="cd04818">
    <property type="entry name" value="PA_subtilisin_1"/>
    <property type="match status" value="1"/>
</dbReference>
<dbReference type="Gene3D" id="1.10.390.10">
    <property type="entry name" value="Neutral Protease Domain 2"/>
    <property type="match status" value="1"/>
</dbReference>
<dbReference type="InterPro" id="IPR050371">
    <property type="entry name" value="Fungal_virulence_M36"/>
</dbReference>
<dbReference type="GO" id="GO:0006508">
    <property type="term" value="P:proteolysis"/>
    <property type="evidence" value="ECO:0007669"/>
    <property type="project" value="UniProtKB-KW"/>
</dbReference>
<dbReference type="Proteomes" id="UP000199029">
    <property type="component" value="Unassembled WGS sequence"/>
</dbReference>
<dbReference type="InterPro" id="IPR046450">
    <property type="entry name" value="PA_dom_sf"/>
</dbReference>
<dbReference type="Gene3D" id="2.60.40.10">
    <property type="entry name" value="Immunoglobulins"/>
    <property type="match status" value="1"/>
</dbReference>
<keyword evidence="9" id="KW-0862">Zinc</keyword>
<accession>A0A1I5TX81</accession>
<reference evidence="14" key="1">
    <citation type="submission" date="2016-10" db="EMBL/GenBank/DDBJ databases">
        <authorList>
            <person name="Varghese N."/>
            <person name="Submissions S."/>
        </authorList>
    </citation>
    <scope>NUCLEOTIDE SEQUENCE [LARGE SCALE GENOMIC DNA]</scope>
    <source>
        <strain evidence="14">OR362-8,ATCC BAA-1266,JCM 13504</strain>
    </source>
</reference>
<dbReference type="Pfam" id="PF07504">
    <property type="entry name" value="FTP"/>
    <property type="match status" value="1"/>
</dbReference>
<dbReference type="Gene3D" id="3.10.170.10">
    <property type="match status" value="1"/>
</dbReference>
<protein>
    <submittedName>
        <fullName evidence="13">Por secretion system C-terminal sorting domain-containing protein</fullName>
    </submittedName>
</protein>
<dbReference type="GO" id="GO:0005615">
    <property type="term" value="C:extracellular space"/>
    <property type="evidence" value="ECO:0007669"/>
    <property type="project" value="InterPro"/>
</dbReference>
<keyword evidence="10" id="KW-0482">Metalloprotease</keyword>
<dbReference type="CDD" id="cd00146">
    <property type="entry name" value="PKD"/>
    <property type="match status" value="1"/>
</dbReference>
<evidence type="ECO:0000256" key="5">
    <source>
        <dbReference type="ARBA" id="ARBA00022670"/>
    </source>
</evidence>
<proteinExistence type="inferred from homology"/>
<evidence type="ECO:0000256" key="6">
    <source>
        <dbReference type="ARBA" id="ARBA00022723"/>
    </source>
</evidence>
<comment type="subcellular location">
    <subcellularLocation>
        <location evidence="2">Secreted</location>
    </subcellularLocation>
</comment>
<evidence type="ECO:0000256" key="7">
    <source>
        <dbReference type="ARBA" id="ARBA00022729"/>
    </source>
</evidence>
<keyword evidence="4" id="KW-0964">Secreted</keyword>
<dbReference type="NCBIfam" id="NF038113">
    <property type="entry name" value="T9SSA_dep_M36"/>
    <property type="match status" value="1"/>
</dbReference>
<dbReference type="NCBIfam" id="TIGR04183">
    <property type="entry name" value="Por_Secre_tail"/>
    <property type="match status" value="1"/>
</dbReference>
<evidence type="ECO:0000256" key="8">
    <source>
        <dbReference type="ARBA" id="ARBA00022801"/>
    </source>
</evidence>
<gene>
    <name evidence="13" type="ORF">SAMN04515668_0645</name>
</gene>
<evidence type="ECO:0000256" key="1">
    <source>
        <dbReference type="ARBA" id="ARBA00001947"/>
    </source>
</evidence>
<dbReference type="AlphaFoldDB" id="A0A1I5TX81"/>
<dbReference type="InterPro" id="IPR022409">
    <property type="entry name" value="PKD/Chitinase_dom"/>
</dbReference>
<dbReference type="Gene3D" id="3.50.30.30">
    <property type="match status" value="1"/>
</dbReference>
<dbReference type="OrthoDB" id="5377264at2"/>
<dbReference type="CDD" id="cd09596">
    <property type="entry name" value="M36"/>
    <property type="match status" value="1"/>
</dbReference>
<evidence type="ECO:0000256" key="2">
    <source>
        <dbReference type="ARBA" id="ARBA00004613"/>
    </source>
</evidence>
<dbReference type="PANTHER" id="PTHR33478">
    <property type="entry name" value="EXTRACELLULAR METALLOPROTEINASE MEP"/>
    <property type="match status" value="1"/>
</dbReference>
<keyword evidence="11" id="KW-0865">Zymogen</keyword>
<dbReference type="STRING" id="1227077.SAMN04515668_0645"/>
<dbReference type="Pfam" id="PF22352">
    <property type="entry name" value="K319L-like_PKD"/>
    <property type="match status" value="1"/>
</dbReference>
<sequence length="1035" mass="109970">MLTAALISSGNAAFSQGSPAAKNAAVPRAALEHLKGKKQALQLSDEDIADLVLSSESSSKKSGLRHLYLQQRYQGIEIHNAVTNMSLTKNDEVVQVGNRFEKQAGKKVKAKGSKMSAQAAVAAAAKHLNLSPKALTVEKRAEGTGDATVFSKGGISLEPITSKLVYQPMADGSLRLAYEVSIYELDAQNWWNIRVDAATGEFLEKDNLVTHCQFDNNGPGGVAMHDGHAHAAKAEVKAFDFSRVIASITGANSYSVFDSPLESPSHGERSVVETSKADAKASPRGWHYTPFGDETRTRGNNVFAYEDPNNNNNFNLNYSPDGGADLNFNFPLDLTKQPVVNRDAATANLFYWSNIIHDVWYQYGFDEISGNFQYDNFEKGGAQSDPVLAESQDSRNIPTTRNNANFATPADGGAPRMQMYLWSSPADPDMFRVTAPATIAGTYPSTQAGWGKQLTSASLTGTLVIAQGTGANPQEGCGTFANIAEIEGKIAVVYRGTCPFTEKAEAAQKAGATAVVIINNAPGAPIALGGVPTVPVTIPVVMVSDVTGLAIRNQMNAGQEVTIALKDDGKPELDGDFDNGIIAHEYGHGVSNRLTGGRLQAACLNNAEQMGEGWSDWLGLVMTMKPGDTGAKKRGIGTYVQGQSTDGNGIRPAPYSTDFGINSFTYAATNNPAITQPHGIGFVWSTMLWDMTWSLIDKYGFKADLYNGTGGNNLAMQLVIDGMKLQPCRPGFVDGRDAILLADRQNNGGANQELIWRAFAKRGLGFSAKQGLSTNRSDQEEAFDLPPVYACSAPTITVSPATAGFPGAAAKTIYLGYGAQTVTLTASNISADPAFTSFTWTPAAGLSNATIANPVFTPTKAGTFTFTVTVKNNNECTRTANVTIEVVDVKCGPANAKKVEVCFKGKPMCVDVTEAGQLLADGRATIGKCTTPQAKAIESALVVADGGTNELQLMASPNPTASNTNLSFTLTKAGSYRLEVLNMQGALVSVVAEGTGDAGERRDYSFSKGRLATGMYVVRLVTGSQSQFARIMLMD</sequence>
<comment type="similarity">
    <text evidence="3">Belongs to the peptidase M36 family.</text>
</comment>
<dbReference type="PROSITE" id="PS50093">
    <property type="entry name" value="PKD"/>
    <property type="match status" value="1"/>
</dbReference>
<keyword evidence="14" id="KW-1185">Reference proteome</keyword>
<dbReference type="Pfam" id="PF02225">
    <property type="entry name" value="PA"/>
    <property type="match status" value="1"/>
</dbReference>
<dbReference type="InterPro" id="IPR011096">
    <property type="entry name" value="FTP_domain"/>
</dbReference>
<evidence type="ECO:0000256" key="3">
    <source>
        <dbReference type="ARBA" id="ARBA00006006"/>
    </source>
</evidence>
<dbReference type="SUPFAM" id="SSF55486">
    <property type="entry name" value="Metalloproteases ('zincins'), catalytic domain"/>
    <property type="match status" value="1"/>
</dbReference>
<evidence type="ECO:0000313" key="13">
    <source>
        <dbReference type="EMBL" id="SFP87653.1"/>
    </source>
</evidence>
<dbReference type="InterPro" id="IPR026444">
    <property type="entry name" value="Secre_tail"/>
</dbReference>
<dbReference type="GO" id="GO:0008270">
    <property type="term" value="F:zinc ion binding"/>
    <property type="evidence" value="ECO:0007669"/>
    <property type="project" value="InterPro"/>
</dbReference>
<organism evidence="13 14">
    <name type="scientific">Hymenobacter arizonensis</name>
    <name type="common">Siccationidurans arizonensis</name>
    <dbReference type="NCBI Taxonomy" id="1227077"/>
    <lineage>
        <taxon>Bacteria</taxon>
        <taxon>Pseudomonadati</taxon>
        <taxon>Bacteroidota</taxon>
        <taxon>Cytophagia</taxon>
        <taxon>Cytophagales</taxon>
        <taxon>Hymenobacteraceae</taxon>
        <taxon>Hymenobacter</taxon>
    </lineage>
</organism>
<keyword evidence="5" id="KW-0645">Protease</keyword>
<evidence type="ECO:0000256" key="10">
    <source>
        <dbReference type="ARBA" id="ARBA00023049"/>
    </source>
</evidence>
<evidence type="ECO:0000259" key="12">
    <source>
        <dbReference type="PROSITE" id="PS50093"/>
    </source>
</evidence>
<dbReference type="InterPro" id="IPR027268">
    <property type="entry name" value="Peptidase_M4/M1_CTD_sf"/>
</dbReference>
<dbReference type="SUPFAM" id="SSF49299">
    <property type="entry name" value="PKD domain"/>
    <property type="match status" value="1"/>
</dbReference>
<feature type="domain" description="PKD" evidence="12">
    <location>
        <begin position="830"/>
        <end position="886"/>
    </location>
</feature>
<keyword evidence="7" id="KW-0732">Signal</keyword>
<dbReference type="InterPro" id="IPR001842">
    <property type="entry name" value="Peptidase_M36"/>
</dbReference>
<dbReference type="InterPro" id="IPR000601">
    <property type="entry name" value="PKD_dom"/>
</dbReference>